<dbReference type="AlphaFoldDB" id="A0A914D3A2"/>
<organism evidence="3 4">
    <name type="scientific">Acrobeloides nanus</name>
    <dbReference type="NCBI Taxonomy" id="290746"/>
    <lineage>
        <taxon>Eukaryota</taxon>
        <taxon>Metazoa</taxon>
        <taxon>Ecdysozoa</taxon>
        <taxon>Nematoda</taxon>
        <taxon>Chromadorea</taxon>
        <taxon>Rhabditida</taxon>
        <taxon>Tylenchina</taxon>
        <taxon>Cephalobomorpha</taxon>
        <taxon>Cephaloboidea</taxon>
        <taxon>Cephalobidae</taxon>
        <taxon>Acrobeloides</taxon>
    </lineage>
</organism>
<accession>A0A914D3A2</accession>
<dbReference type="Proteomes" id="UP000887540">
    <property type="component" value="Unplaced"/>
</dbReference>
<feature type="compositionally biased region" description="Basic and acidic residues" evidence="1">
    <location>
        <begin position="106"/>
        <end position="115"/>
    </location>
</feature>
<keyword evidence="3" id="KW-1185">Reference proteome</keyword>
<keyword evidence="2" id="KW-1133">Transmembrane helix</keyword>
<protein>
    <submittedName>
        <fullName evidence="4">Uncharacterized protein</fullName>
    </submittedName>
</protein>
<sequence length="115" mass="12804">MITICIGFSLSCIDVIVDMVTVKFQSQPGCAAAGCFRDRNFEIYWSVTNAAIGIFDIGLTGVVAFELKRVLQQNQNMVFHKHTEKDELPLKQRGEIRGESYSAENAGKDKEMPSV</sequence>
<name>A0A914D3A2_9BILA</name>
<feature type="compositionally biased region" description="Basic and acidic residues" evidence="1">
    <location>
        <begin position="82"/>
        <end position="98"/>
    </location>
</feature>
<feature type="transmembrane region" description="Helical" evidence="2">
    <location>
        <begin position="43"/>
        <end position="67"/>
    </location>
</feature>
<keyword evidence="2" id="KW-0812">Transmembrane</keyword>
<keyword evidence="2" id="KW-0472">Membrane</keyword>
<reference evidence="4" key="1">
    <citation type="submission" date="2022-11" db="UniProtKB">
        <authorList>
            <consortium name="WormBaseParasite"/>
        </authorList>
    </citation>
    <scope>IDENTIFICATION</scope>
</reference>
<evidence type="ECO:0000256" key="2">
    <source>
        <dbReference type="SAM" id="Phobius"/>
    </source>
</evidence>
<feature type="region of interest" description="Disordered" evidence="1">
    <location>
        <begin position="82"/>
        <end position="115"/>
    </location>
</feature>
<evidence type="ECO:0000256" key="1">
    <source>
        <dbReference type="SAM" id="MobiDB-lite"/>
    </source>
</evidence>
<evidence type="ECO:0000313" key="4">
    <source>
        <dbReference type="WBParaSite" id="ACRNAN_scaffold1711.g24813.t1"/>
    </source>
</evidence>
<evidence type="ECO:0000313" key="3">
    <source>
        <dbReference type="Proteomes" id="UP000887540"/>
    </source>
</evidence>
<dbReference type="WBParaSite" id="ACRNAN_scaffold1711.g24813.t1">
    <property type="protein sequence ID" value="ACRNAN_scaffold1711.g24813.t1"/>
    <property type="gene ID" value="ACRNAN_scaffold1711.g24813"/>
</dbReference>
<proteinExistence type="predicted"/>